<proteinExistence type="predicted"/>
<gene>
    <name evidence="2" type="ORF">WH47_07905</name>
</gene>
<feature type="transmembrane region" description="Helical" evidence="1">
    <location>
        <begin position="79"/>
        <end position="101"/>
    </location>
</feature>
<dbReference type="Proteomes" id="UP000053825">
    <property type="component" value="Unassembled WGS sequence"/>
</dbReference>
<dbReference type="AlphaFoldDB" id="A0A0L7RFV8"/>
<evidence type="ECO:0000313" key="3">
    <source>
        <dbReference type="Proteomes" id="UP000053825"/>
    </source>
</evidence>
<keyword evidence="3" id="KW-1185">Reference proteome</keyword>
<protein>
    <submittedName>
        <fullName evidence="2">Uncharacterized protein</fullName>
    </submittedName>
</protein>
<reference evidence="2 3" key="1">
    <citation type="submission" date="2015-07" db="EMBL/GenBank/DDBJ databases">
        <title>The genome of Habropoda laboriosa.</title>
        <authorList>
            <person name="Pan H."/>
            <person name="Kapheim K."/>
        </authorList>
    </citation>
    <scope>NUCLEOTIDE SEQUENCE [LARGE SCALE GENOMIC DNA]</scope>
    <source>
        <strain evidence="2">0110345459</strain>
    </source>
</reference>
<name>A0A0L7RFV8_9HYME</name>
<keyword evidence="1" id="KW-0812">Transmembrane</keyword>
<accession>A0A0L7RFV8</accession>
<organism evidence="2 3">
    <name type="scientific">Habropoda laboriosa</name>
    <dbReference type="NCBI Taxonomy" id="597456"/>
    <lineage>
        <taxon>Eukaryota</taxon>
        <taxon>Metazoa</taxon>
        <taxon>Ecdysozoa</taxon>
        <taxon>Arthropoda</taxon>
        <taxon>Hexapoda</taxon>
        <taxon>Insecta</taxon>
        <taxon>Pterygota</taxon>
        <taxon>Neoptera</taxon>
        <taxon>Endopterygota</taxon>
        <taxon>Hymenoptera</taxon>
        <taxon>Apocrita</taxon>
        <taxon>Aculeata</taxon>
        <taxon>Apoidea</taxon>
        <taxon>Anthophila</taxon>
        <taxon>Apidae</taxon>
        <taxon>Habropoda</taxon>
    </lineage>
</organism>
<evidence type="ECO:0000313" key="2">
    <source>
        <dbReference type="EMBL" id="KOC69718.1"/>
    </source>
</evidence>
<dbReference type="EMBL" id="KQ414601">
    <property type="protein sequence ID" value="KOC69718.1"/>
    <property type="molecule type" value="Genomic_DNA"/>
</dbReference>
<evidence type="ECO:0000256" key="1">
    <source>
        <dbReference type="SAM" id="Phobius"/>
    </source>
</evidence>
<feature type="transmembrane region" description="Helical" evidence="1">
    <location>
        <begin position="12"/>
        <end position="35"/>
    </location>
</feature>
<sequence>MYMDLFEVLGNLVLMVENIIHNTIIVTTFFMLFLLRCNKLIAHVIITVKQEIAEIKFRNKDEMDLYLSYHSIADKFGRYAVSTTAVVAILLYLTPMLHMLITYSGNCFFYY</sequence>
<keyword evidence="1" id="KW-1133">Transmembrane helix</keyword>
<keyword evidence="1" id="KW-0472">Membrane</keyword>